<dbReference type="AlphaFoldDB" id="A0A645D451"/>
<protein>
    <recommendedName>
        <fullName evidence="3">Secretion system C-terminal sorting domain-containing protein</fullName>
    </recommendedName>
</protein>
<accession>A0A645D451</accession>
<gene>
    <name evidence="2" type="ORF">SDC9_130907</name>
</gene>
<dbReference type="EMBL" id="VSSQ01032546">
    <property type="protein sequence ID" value="MPM83838.1"/>
    <property type="molecule type" value="Genomic_DNA"/>
</dbReference>
<evidence type="ECO:0000256" key="1">
    <source>
        <dbReference type="SAM" id="MobiDB-lite"/>
    </source>
</evidence>
<name>A0A645D451_9ZZZZ</name>
<reference evidence="2" key="1">
    <citation type="submission" date="2019-08" db="EMBL/GenBank/DDBJ databases">
        <authorList>
            <person name="Kucharzyk K."/>
            <person name="Murdoch R.W."/>
            <person name="Higgins S."/>
            <person name="Loffler F."/>
        </authorList>
    </citation>
    <scope>NUCLEOTIDE SEQUENCE</scope>
</reference>
<sequence length="188" mass="20286">MNTKGYTNIQLSSKHSNSTTTPGYTLEIQYKIGESGAWTKFYGPFDVTKTVTLNNPTAIGDGPTPESPATLPEECSDQDKIEIRYLMTVPTQAAGVQVRIDAIILSGIEKETGPVSGLNDRENNSIKVFTTDNKINIRGAEGLNAVIYSTSGSKIKEINSLPSSYEVELSGAGVYIVNINGKAFKVIF</sequence>
<evidence type="ECO:0000313" key="2">
    <source>
        <dbReference type="EMBL" id="MPM83838.1"/>
    </source>
</evidence>
<proteinExistence type="predicted"/>
<organism evidence="2">
    <name type="scientific">bioreactor metagenome</name>
    <dbReference type="NCBI Taxonomy" id="1076179"/>
    <lineage>
        <taxon>unclassified sequences</taxon>
        <taxon>metagenomes</taxon>
        <taxon>ecological metagenomes</taxon>
    </lineage>
</organism>
<comment type="caution">
    <text evidence="2">The sequence shown here is derived from an EMBL/GenBank/DDBJ whole genome shotgun (WGS) entry which is preliminary data.</text>
</comment>
<evidence type="ECO:0008006" key="3">
    <source>
        <dbReference type="Google" id="ProtNLM"/>
    </source>
</evidence>
<feature type="region of interest" description="Disordered" evidence="1">
    <location>
        <begin position="1"/>
        <end position="22"/>
    </location>
</feature>